<gene>
    <name evidence="7" type="ORF">H312_00309</name>
</gene>
<dbReference type="PANTHER" id="PTHR12202:SF0">
    <property type="entry name" value="ESF1 HOMOLOG"/>
    <property type="match status" value="1"/>
</dbReference>
<evidence type="ECO:0000313" key="8">
    <source>
        <dbReference type="Proteomes" id="UP000030655"/>
    </source>
</evidence>
<name>A0A059F5N8_9MICR</name>
<evidence type="ECO:0000256" key="3">
    <source>
        <dbReference type="ARBA" id="ARBA00023054"/>
    </source>
</evidence>
<feature type="domain" description="NUC153" evidence="5">
    <location>
        <begin position="184"/>
        <end position="208"/>
    </location>
</feature>
<reference evidence="7 8" key="2">
    <citation type="submission" date="2014-03" db="EMBL/GenBank/DDBJ databases">
        <title>The Genome Sequence of Anncaliia algerae insect isolate PRA339.</title>
        <authorList>
            <consortium name="The Broad Institute Genome Sequencing Platform"/>
            <consortium name="The Broad Institute Genome Sequencing Center for Infectious Disease"/>
            <person name="Cuomo C."/>
            <person name="Becnel J."/>
            <person name="Sanscrainte N."/>
            <person name="Walker B."/>
            <person name="Young S.K."/>
            <person name="Zeng Q."/>
            <person name="Gargeya S."/>
            <person name="Fitzgerald M."/>
            <person name="Haas B."/>
            <person name="Abouelleil A."/>
            <person name="Alvarado L."/>
            <person name="Arachchi H.M."/>
            <person name="Berlin A.M."/>
            <person name="Chapman S.B."/>
            <person name="Dewar J."/>
            <person name="Goldberg J."/>
            <person name="Griggs A."/>
            <person name="Gujja S."/>
            <person name="Hansen M."/>
            <person name="Howarth C."/>
            <person name="Imamovic A."/>
            <person name="Larimer J."/>
            <person name="McCowan C."/>
            <person name="Murphy C."/>
            <person name="Neiman D."/>
            <person name="Pearson M."/>
            <person name="Priest M."/>
            <person name="Roberts A."/>
            <person name="Saif S."/>
            <person name="Shea T."/>
            <person name="Sisk P."/>
            <person name="Sykes S."/>
            <person name="Wortman J."/>
            <person name="Nusbaum C."/>
            <person name="Birren B."/>
        </authorList>
    </citation>
    <scope>NUCLEOTIDE SEQUENCE [LARGE SCALE GENOMIC DNA]</scope>
    <source>
        <strain evidence="7 8">PRA339</strain>
    </source>
</reference>
<dbReference type="VEuPathDB" id="MicrosporidiaDB:H312_00309"/>
<dbReference type="Proteomes" id="UP000030655">
    <property type="component" value="Unassembled WGS sequence"/>
</dbReference>
<dbReference type="EMBL" id="KK365131">
    <property type="protein sequence ID" value="KCZ82286.1"/>
    <property type="molecule type" value="Genomic_DNA"/>
</dbReference>
<keyword evidence="8" id="KW-1185">Reference proteome</keyword>
<dbReference type="OrthoDB" id="431825at2759"/>
<proteinExistence type="inferred from homology"/>
<feature type="domain" description="ESF1 RRM" evidence="6">
    <location>
        <begin position="34"/>
        <end position="80"/>
    </location>
</feature>
<dbReference type="InterPro" id="IPR039754">
    <property type="entry name" value="Esf1"/>
</dbReference>
<dbReference type="GO" id="GO:0006364">
    <property type="term" value="P:rRNA processing"/>
    <property type="evidence" value="ECO:0007669"/>
    <property type="project" value="InterPro"/>
</dbReference>
<evidence type="ECO:0000256" key="4">
    <source>
        <dbReference type="ARBA" id="ARBA00023242"/>
    </source>
</evidence>
<dbReference type="HOGENOM" id="CLU_1294083_0_0_1"/>
<dbReference type="PANTHER" id="PTHR12202">
    <property type="entry name" value="ESF1 HOMOLOG"/>
    <property type="match status" value="1"/>
</dbReference>
<reference evidence="8" key="1">
    <citation type="submission" date="2013-02" db="EMBL/GenBank/DDBJ databases">
        <authorList>
            <consortium name="The Broad Institute Genome Sequencing Platform"/>
            <person name="Cuomo C."/>
            <person name="Becnel J."/>
            <person name="Sanscrainte N."/>
            <person name="Walker B."/>
            <person name="Young S.K."/>
            <person name="Zeng Q."/>
            <person name="Gargeya S."/>
            <person name="Fitzgerald M."/>
            <person name="Haas B."/>
            <person name="Abouelleil A."/>
            <person name="Alvarado L."/>
            <person name="Arachchi H.M."/>
            <person name="Berlin A.M."/>
            <person name="Chapman S.B."/>
            <person name="Dewar J."/>
            <person name="Goldberg J."/>
            <person name="Griggs A."/>
            <person name="Gujja S."/>
            <person name="Hansen M."/>
            <person name="Howarth C."/>
            <person name="Imamovic A."/>
            <person name="Larimer J."/>
            <person name="McCowan C."/>
            <person name="Murphy C."/>
            <person name="Neiman D."/>
            <person name="Pearson M."/>
            <person name="Priest M."/>
            <person name="Roberts A."/>
            <person name="Saif S."/>
            <person name="Shea T."/>
            <person name="Sisk P."/>
            <person name="Sykes S."/>
            <person name="Wortman J."/>
            <person name="Nusbaum C."/>
            <person name="Birren B."/>
        </authorList>
    </citation>
    <scope>NUCLEOTIDE SEQUENCE [LARGE SCALE GENOMIC DNA]</scope>
    <source>
        <strain evidence="8">PRA339</strain>
    </source>
</reference>
<keyword evidence="3" id="KW-0175">Coiled coil</keyword>
<evidence type="ECO:0000313" key="7">
    <source>
        <dbReference type="EMBL" id="KCZ82286.1"/>
    </source>
</evidence>
<dbReference type="AlphaFoldDB" id="A0A059F5N8"/>
<comment type="subcellular location">
    <subcellularLocation>
        <location evidence="1">Nucleus</location>
        <location evidence="1">Nucleolus</location>
    </subcellularLocation>
</comment>
<evidence type="ECO:0000259" key="6">
    <source>
        <dbReference type="Pfam" id="PF25121"/>
    </source>
</evidence>
<protein>
    <submittedName>
        <fullName evidence="7">Uncharacterized protein</fullName>
    </submittedName>
</protein>
<dbReference type="InterPro" id="IPR012580">
    <property type="entry name" value="NUC153"/>
</dbReference>
<evidence type="ECO:0000256" key="1">
    <source>
        <dbReference type="ARBA" id="ARBA00004604"/>
    </source>
</evidence>
<evidence type="ECO:0000256" key="2">
    <source>
        <dbReference type="ARBA" id="ARBA00009087"/>
    </source>
</evidence>
<dbReference type="Pfam" id="PF25121">
    <property type="entry name" value="RRM_ESF1"/>
    <property type="match status" value="1"/>
</dbReference>
<keyword evidence="4" id="KW-0539">Nucleus</keyword>
<accession>A0A059F5N8</accession>
<comment type="similarity">
    <text evidence="2">Belongs to the ESF1 family.</text>
</comment>
<dbReference type="InterPro" id="IPR056750">
    <property type="entry name" value="RRM_ESF1"/>
</dbReference>
<organism evidence="7 8">
    <name type="scientific">Anncaliia algerae PRA339</name>
    <dbReference type="NCBI Taxonomy" id="1288291"/>
    <lineage>
        <taxon>Eukaryota</taxon>
        <taxon>Fungi</taxon>
        <taxon>Fungi incertae sedis</taxon>
        <taxon>Microsporidia</taxon>
        <taxon>Tubulinosematoidea</taxon>
        <taxon>Tubulinosematidae</taxon>
        <taxon>Anncaliia</taxon>
    </lineage>
</organism>
<sequence>MQKNTSDQKSSKKNKSKEEFYNETLENIATIKLTKRLALVDIDWRETDAKNIMMAIASVLDNPNEFKEINIYKTKFGKEKSADINKLDSKEMNQSYFAVLIFETLDCALDCFNKCETLGLEDINTSMTFKVIPDHKEFLDEPNDTCKIEEIEICKKETKFDINLTTKKIKEKKGINGATEDVKDERFKEIYSNEDFLVDEDHTSYKKKKKINK</sequence>
<dbReference type="GO" id="GO:0005730">
    <property type="term" value="C:nucleolus"/>
    <property type="evidence" value="ECO:0007669"/>
    <property type="project" value="UniProtKB-SubCell"/>
</dbReference>
<dbReference type="Pfam" id="PF08159">
    <property type="entry name" value="NUC153"/>
    <property type="match status" value="1"/>
</dbReference>
<dbReference type="GO" id="GO:0003723">
    <property type="term" value="F:RNA binding"/>
    <property type="evidence" value="ECO:0007669"/>
    <property type="project" value="TreeGrafter"/>
</dbReference>
<evidence type="ECO:0000259" key="5">
    <source>
        <dbReference type="Pfam" id="PF08159"/>
    </source>
</evidence>